<dbReference type="Gene3D" id="1.10.10.510">
    <property type="entry name" value="Zinc finger, large T-antigen D1 domain"/>
    <property type="match status" value="1"/>
</dbReference>
<dbReference type="GO" id="GO:0043138">
    <property type="term" value="F:3'-5' DNA helicase activity"/>
    <property type="evidence" value="ECO:0007669"/>
    <property type="project" value="UniProtKB-UniRule"/>
</dbReference>
<keyword evidence="11 15" id="KW-0413">Isomerase</keyword>
<keyword evidence="2 15" id="KW-0244">Early protein</keyword>
<organism evidence="18">
    <name type="scientific">Gammapapillomavirus 18</name>
    <dbReference type="NCBI Taxonomy" id="1513263"/>
    <lineage>
        <taxon>Viruses</taxon>
        <taxon>Monodnaviria</taxon>
        <taxon>Shotokuvirae</taxon>
        <taxon>Cossaviricota</taxon>
        <taxon>Papovaviricetes</taxon>
        <taxon>Zurhausenvirales</taxon>
        <taxon>Papillomaviridae</taxon>
        <taxon>Firstpapillomavirinae</taxon>
        <taxon>Gammapapillomavirus</taxon>
    </lineage>
</organism>
<keyword evidence="3 15" id="KW-0597">Phosphoprotein</keyword>
<dbReference type="GO" id="GO:0005524">
    <property type="term" value="F:ATP binding"/>
    <property type="evidence" value="ECO:0007669"/>
    <property type="project" value="UniProtKB-UniRule"/>
</dbReference>
<dbReference type="Gene3D" id="3.40.1310.10">
    <property type="match status" value="1"/>
</dbReference>
<dbReference type="PIRSF" id="PIRSF003383">
    <property type="entry name" value="Rep_E1_papillomaV"/>
    <property type="match status" value="1"/>
</dbReference>
<dbReference type="Pfam" id="PF00519">
    <property type="entry name" value="PPV_E1_C"/>
    <property type="match status" value="1"/>
</dbReference>
<dbReference type="InterPro" id="IPR046832">
    <property type="entry name" value="PPV_E1_DBD"/>
</dbReference>
<keyword evidence="8 15" id="KW-0347">Helicase</keyword>
<keyword evidence="6 15" id="KW-0547">Nucleotide-binding</keyword>
<dbReference type="SUPFAM" id="SSF55464">
    <property type="entry name" value="Origin of replication-binding domain, RBD-like"/>
    <property type="match status" value="1"/>
</dbReference>
<dbReference type="SUPFAM" id="SSF52540">
    <property type="entry name" value="P-loop containing nucleoside triphosphate hydrolases"/>
    <property type="match status" value="1"/>
</dbReference>
<dbReference type="Pfam" id="PF20450">
    <property type="entry name" value="PPV_E1_DBD"/>
    <property type="match status" value="1"/>
</dbReference>
<evidence type="ECO:0000256" key="7">
    <source>
        <dbReference type="ARBA" id="ARBA00022801"/>
    </source>
</evidence>
<dbReference type="InterPro" id="IPR014000">
    <property type="entry name" value="PPV_DNA_helicase_E1_N"/>
</dbReference>
<comment type="catalytic activity">
    <reaction evidence="13 15 16">
        <text>ATP + H2O = ADP + phosphate + H(+)</text>
        <dbReference type="Rhea" id="RHEA:13065"/>
        <dbReference type="ChEBI" id="CHEBI:15377"/>
        <dbReference type="ChEBI" id="CHEBI:15378"/>
        <dbReference type="ChEBI" id="CHEBI:30616"/>
        <dbReference type="ChEBI" id="CHEBI:43474"/>
        <dbReference type="ChEBI" id="CHEBI:456216"/>
        <dbReference type="EC" id="5.6.2.4"/>
    </reaction>
</comment>
<evidence type="ECO:0000256" key="1">
    <source>
        <dbReference type="ARBA" id="ARBA00004147"/>
    </source>
</evidence>
<dbReference type="InterPro" id="IPR027417">
    <property type="entry name" value="P-loop_NTPase"/>
</dbReference>
<evidence type="ECO:0000256" key="15">
    <source>
        <dbReference type="HAMAP-Rule" id="MF_04000"/>
    </source>
</evidence>
<accession>A0A2D2ALX3</accession>
<evidence type="ECO:0000256" key="10">
    <source>
        <dbReference type="ARBA" id="ARBA00023125"/>
    </source>
</evidence>
<dbReference type="Proteomes" id="UP000290398">
    <property type="component" value="Segment"/>
</dbReference>
<feature type="short sequence motif" description="Nuclear localization signal" evidence="15">
    <location>
        <begin position="78"/>
        <end position="80"/>
    </location>
</feature>
<dbReference type="EC" id="5.6.2.4" evidence="15 16"/>
<evidence type="ECO:0000256" key="12">
    <source>
        <dbReference type="ARBA" id="ARBA00034617"/>
    </source>
</evidence>
<feature type="modified residue" description="Phosphoserine; by host" evidence="15">
    <location>
        <position position="84"/>
    </location>
</feature>
<dbReference type="EMBL" id="MF588731">
    <property type="protein sequence ID" value="ATQ38458.1"/>
    <property type="molecule type" value="Genomic_DNA"/>
</dbReference>
<name>A0A2D2ALX3_9PAPI</name>
<dbReference type="PROSITE" id="PS51206">
    <property type="entry name" value="SF3_HELICASE_1"/>
    <property type="match status" value="1"/>
</dbReference>
<sequence length="597" mass="68255">MGDVEKGNSLEGCSKWFEIEAECTTDLDTFEDLFENSTDGSDISDLIDDVDNCSQGNSLALFNKQLAEECSNDVLALKRKFTTSPQQNVNDLSPRLAAVQISPQRTIKRRLFGDSGFVEDEAENTVEKVVTNTAVTVDSQEENLNLLNSQNYKAVLLNKCKEKFEVMFTELTRQFKSNKTCSEQWIVLVHSVCSELLEASKIQLQLYCDFVQIIIADFTALYFVYFKTSKNRETVQKLFCTLLNCTDCHMLMEPPRTRSPPVAMFFYQKAFGNSCFKSGDFPEWVKRLTIISHETAATADSFDLSQMIQFAYDNNLLEEATIAYRYAQVADVDPNAAAFLKSNSQARYVRDACQMVRHYKRQEMRDLSMSEWIWKCCDECQGEGDWKTIALFFKYQQVNLVQFLTVLRNFLKGIPKKTCIVIHGPSDTGKSYFCNSLVRFLKGKVVNFMNRASQFWLSPLADSKIGFLDDCTYTCWQFLDVNMRGALDGHPVCIDFKHKNPIQMTLPPMLITSNVDVGKEESLAFLRSRLQLFHFPNPLPLNDDGSLVYNITNETWKCFFMKLATQIDLTPREEVQNESGGFDKTFRCTTGKVNELI</sequence>
<dbReference type="GO" id="GO:0003677">
    <property type="term" value="F:DNA binding"/>
    <property type="evidence" value="ECO:0007669"/>
    <property type="project" value="UniProtKB-UniRule"/>
</dbReference>
<comment type="subunit">
    <text evidence="15">Can form hexamers. Interacts with E2 protein; this interaction increases E1 DNA binding specificity. Interacts with host DNA polymerase subunit POLA2. Interacts with host single stranded DNA-binding protein RPA1. Interacts with host TOP1; this interaction stimulates the enzymatic activity of TOP1.</text>
</comment>
<dbReference type="InterPro" id="IPR016393">
    <property type="entry name" value="Rep_E1_papillomaV"/>
</dbReference>
<evidence type="ECO:0000256" key="6">
    <source>
        <dbReference type="ARBA" id="ARBA00022741"/>
    </source>
</evidence>
<dbReference type="GO" id="GO:0006260">
    <property type="term" value="P:DNA replication"/>
    <property type="evidence" value="ECO:0007669"/>
    <property type="project" value="UniProtKB-UniRule"/>
</dbReference>
<gene>
    <name evidence="15 18" type="primary">E1</name>
</gene>
<comment type="catalytic activity">
    <reaction evidence="12 15">
        <text>Couples ATP hydrolysis with the unwinding of duplex DNA by translocating in the 3'-5' direction.</text>
        <dbReference type="EC" id="5.6.2.4"/>
    </reaction>
</comment>
<feature type="binding site" evidence="15">
    <location>
        <begin position="424"/>
        <end position="431"/>
    </location>
    <ligand>
        <name>ATP</name>
        <dbReference type="ChEBI" id="CHEBI:30616"/>
    </ligand>
</feature>
<comment type="subcellular location">
    <subcellularLocation>
        <location evidence="1 15">Host nucleus</location>
    </subcellularLocation>
</comment>
<keyword evidence="5 15" id="KW-0235">DNA replication</keyword>
<keyword evidence="9 15" id="KW-0067">ATP-binding</keyword>
<protein>
    <recommendedName>
        <fullName evidence="15 16">Replication protein E1</fullName>
        <ecNumber evidence="15 16">5.6.2.4</ecNumber>
    </recommendedName>
    <alternativeName>
        <fullName evidence="15">ATP-dependent helicase E1</fullName>
    </alternativeName>
    <alternativeName>
        <fullName evidence="15">DNA 3'-5' helicase E1</fullName>
    </alternativeName>
</protein>
<proteinExistence type="inferred from homology"/>
<dbReference type="Gene3D" id="3.40.50.300">
    <property type="entry name" value="P-loop containing nucleotide triphosphate hydrolases"/>
    <property type="match status" value="1"/>
</dbReference>
<dbReference type="Pfam" id="PF00524">
    <property type="entry name" value="PPV_E1_N"/>
    <property type="match status" value="1"/>
</dbReference>
<reference evidence="18" key="1">
    <citation type="journal article" date="2018" name="MSphere">
        <title>Metagenomic Discovery of 83 New Human Papillomavirus Types in Patients with Immunodeficiency.</title>
        <authorList>
            <person name="Pastrana D.V."/>
            <person name="Peretti A."/>
            <person name="Welch N.L."/>
            <person name="Borgogna C."/>
            <person name="Olivero C."/>
            <person name="Badolato R."/>
            <person name="Notarangelo L.D."/>
            <person name="Gariglio M."/>
            <person name="FitzGerald P.C."/>
            <person name="McIntosh C.E."/>
            <person name="Reeves J."/>
            <person name="Starrett G.J."/>
            <person name="Bliskovsky V."/>
            <person name="Velez D."/>
            <person name="Brownell I."/>
            <person name="Yarchoan R."/>
            <person name="Wyvill K.M."/>
            <person name="Uldrick T.S."/>
            <person name="Maldarelli F."/>
            <person name="Lisco A."/>
            <person name="Sereti I."/>
            <person name="Gonzalez C.M."/>
            <person name="Androphy E.J."/>
            <person name="McBride A.A."/>
            <person name="Van Doorslaer K."/>
            <person name="Garcia F."/>
            <person name="Dvoretzky I."/>
            <person name="Liu J.S."/>
            <person name="Han J."/>
            <person name="Murphy P.M."/>
            <person name="McDermott D.H."/>
            <person name="Buck C.B."/>
        </authorList>
    </citation>
    <scope>NUCLEOTIDE SEQUENCE</scope>
    <source>
        <strain evidence="18">Gamma18_w34c34a</strain>
    </source>
</reference>
<evidence type="ECO:0000256" key="9">
    <source>
        <dbReference type="ARBA" id="ARBA00022840"/>
    </source>
</evidence>
<keyword evidence="7 15" id="KW-0378">Hydrolase</keyword>
<evidence type="ECO:0000256" key="8">
    <source>
        <dbReference type="ARBA" id="ARBA00022806"/>
    </source>
</evidence>
<dbReference type="InterPro" id="IPR001177">
    <property type="entry name" value="PPV_DNA_helicase_E1_C"/>
</dbReference>
<comment type="function">
    <text evidence="14 15">ATP-dependent DNA 3'-5' helicase required for initiation of viral DNA replication. It forms a complex with the viral E2 protein. The E1-E2 complex binds to the replication origin which contains binding sites for both proteins. During the initial step, a dimer of E1 interacts with a dimer of protein E2 leading to a complex that binds the viral origin of replication with high specificity. Then, a second dimer of E1 displaces the E2 dimer in an ATP-dependent manner to form the E1 tetramer. Following this, two E1 monomers are added to each half of the site, which results in the formation of two E1 trimers on the viral ori. Subsequently, two hexamers will be created. The double hexamer acts as a bi-directional helicase machinery and unwinds the viral DNA and then recruits the host DNA polymerase to start replication.</text>
</comment>
<dbReference type="GO" id="GO:0042025">
    <property type="term" value="C:host cell nucleus"/>
    <property type="evidence" value="ECO:0007669"/>
    <property type="project" value="UniProtKB-SubCell"/>
</dbReference>
<evidence type="ECO:0000313" key="18">
    <source>
        <dbReference type="EMBL" id="ATQ38458.1"/>
    </source>
</evidence>
<evidence type="ECO:0000256" key="16">
    <source>
        <dbReference type="PIRNR" id="PIRNR003383"/>
    </source>
</evidence>
<evidence type="ECO:0000256" key="11">
    <source>
        <dbReference type="ARBA" id="ARBA00023235"/>
    </source>
</evidence>
<feature type="modified residue" description="Phosphoserine; by host" evidence="15">
    <location>
        <position position="93"/>
    </location>
</feature>
<evidence type="ECO:0000256" key="5">
    <source>
        <dbReference type="ARBA" id="ARBA00022705"/>
    </source>
</evidence>
<evidence type="ECO:0000256" key="4">
    <source>
        <dbReference type="ARBA" id="ARBA00022562"/>
    </source>
</evidence>
<comment type="function">
    <text evidence="16">ATP-dependent DNA helicase required for initiation of viral DNA replication. It forms a complex with the viral E2 protein. The E1-E2 complex binds to the replication origin which contains binding sites for both proteins.</text>
</comment>
<evidence type="ECO:0000259" key="17">
    <source>
        <dbReference type="PROSITE" id="PS51206"/>
    </source>
</evidence>
<dbReference type="InterPro" id="IPR014015">
    <property type="entry name" value="Helicase_SF3_DNA-vir"/>
</dbReference>
<keyword evidence="10 15" id="KW-0238">DNA-binding</keyword>
<keyword evidence="4 15" id="KW-1048">Host nucleus</keyword>
<evidence type="ECO:0000256" key="13">
    <source>
        <dbReference type="ARBA" id="ARBA00048988"/>
    </source>
</evidence>
<comment type="caution">
    <text evidence="15">Lacks conserved residue(s) required for the propagation of feature annotation.</text>
</comment>
<feature type="short sequence motif" description="Nuclear export signal" evidence="15">
    <location>
        <begin position="92"/>
        <end position="101"/>
    </location>
</feature>
<evidence type="ECO:0000256" key="2">
    <source>
        <dbReference type="ARBA" id="ARBA00022518"/>
    </source>
</evidence>
<dbReference type="InterPro" id="IPR037102">
    <property type="entry name" value="Znf_lg_T-Ag_D1_dom_sf"/>
</dbReference>
<evidence type="ECO:0000256" key="3">
    <source>
        <dbReference type="ARBA" id="ARBA00022553"/>
    </source>
</evidence>
<evidence type="ECO:0000256" key="14">
    <source>
        <dbReference type="ARBA" id="ARBA00093297"/>
    </source>
</evidence>
<comment type="similarity">
    <text evidence="15 16">Belongs to the papillomaviridae E1 protein family.</text>
</comment>
<dbReference type="HAMAP" id="MF_04000">
    <property type="entry name" value="PPV_E1"/>
    <property type="match status" value="1"/>
</dbReference>
<feature type="domain" description="SF3 helicase" evidence="17">
    <location>
        <begin position="398"/>
        <end position="548"/>
    </location>
</feature>
<dbReference type="GO" id="GO:0016887">
    <property type="term" value="F:ATP hydrolysis activity"/>
    <property type="evidence" value="ECO:0007669"/>
    <property type="project" value="RHEA"/>
</dbReference>
<dbReference type="InterPro" id="IPR046935">
    <property type="entry name" value="PPV_E1_DBD_sf"/>
</dbReference>
<comment type="PTM">
    <text evidence="15">Phosphorylated.</text>
</comment>